<comment type="caution">
    <text evidence="1">The sequence shown here is derived from an EMBL/GenBank/DDBJ whole genome shotgun (WGS) entry which is preliminary data.</text>
</comment>
<evidence type="ECO:0000313" key="2">
    <source>
        <dbReference type="Proteomes" id="UP000774935"/>
    </source>
</evidence>
<reference evidence="1 2" key="1">
    <citation type="submission" date="2021-07" db="EMBL/GenBank/DDBJ databases">
        <authorList>
            <person name="Kim M.K."/>
        </authorList>
    </citation>
    <scope>NUCLEOTIDE SEQUENCE [LARGE SCALE GENOMIC DNA]</scope>
    <source>
        <strain evidence="1 2">HLY7-15</strain>
    </source>
</reference>
<proteinExistence type="predicted"/>
<dbReference type="Proteomes" id="UP000774935">
    <property type="component" value="Unassembled WGS sequence"/>
</dbReference>
<organism evidence="1 2">
    <name type="scientific">Pontibacter populi</name>
    <dbReference type="NCBI Taxonomy" id="890055"/>
    <lineage>
        <taxon>Bacteria</taxon>
        <taxon>Pseudomonadati</taxon>
        <taxon>Bacteroidota</taxon>
        <taxon>Cytophagia</taxon>
        <taxon>Cytophagales</taxon>
        <taxon>Hymenobacteraceae</taxon>
        <taxon>Pontibacter</taxon>
    </lineage>
</organism>
<keyword evidence="2" id="KW-1185">Reference proteome</keyword>
<dbReference type="EMBL" id="JAHWXQ010000002">
    <property type="protein sequence ID" value="MBW3364832.1"/>
    <property type="molecule type" value="Genomic_DNA"/>
</dbReference>
<protein>
    <submittedName>
        <fullName evidence="1">Uncharacterized protein</fullName>
    </submittedName>
</protein>
<evidence type="ECO:0000313" key="1">
    <source>
        <dbReference type="EMBL" id="MBW3364832.1"/>
    </source>
</evidence>
<gene>
    <name evidence="1" type="ORF">KYK27_07250</name>
</gene>
<dbReference type="RefSeq" id="WP_199109378.1">
    <property type="nucleotide sequence ID" value="NZ_JAHWXQ010000002.1"/>
</dbReference>
<name>A0ABS6XAA3_9BACT</name>
<sequence length="76" mass="8919">MRTLHYNPSTLEVDFAKAFHELSPQLENKIDKAQVIDIKAEHNIDNPQLTFRLKDKEGDMHEIVVQIIQRPDHMVK</sequence>
<accession>A0ABS6XAA3</accession>